<gene>
    <name evidence="3" type="ORF">GRI41_07255</name>
</gene>
<organism evidence="3 4">
    <name type="scientific">Pontixanthobacter aquaemixtae</name>
    <dbReference type="NCBI Taxonomy" id="1958940"/>
    <lineage>
        <taxon>Bacteria</taxon>
        <taxon>Pseudomonadati</taxon>
        <taxon>Pseudomonadota</taxon>
        <taxon>Alphaproteobacteria</taxon>
        <taxon>Sphingomonadales</taxon>
        <taxon>Erythrobacteraceae</taxon>
        <taxon>Pontixanthobacter</taxon>
    </lineage>
</organism>
<sequence>MKTITKALAGTVAAGAMAMTSAAPAFARDRHDDGISAGDVIAGAVILGGIAAILSSGNNDRDRYRDRNYRYNDRYNYRYNNQYRTGERAVERCIQAAERDAQRAGYRYADVTQIRDVDRKRNGWRVKGRIAVEGQRGYRGYNDRYDRRGYRQHDTGKFTCEIQRGRIVDMDFSGVRGLR</sequence>
<dbReference type="EMBL" id="WTYX01000001">
    <property type="protein sequence ID" value="MXO90613.1"/>
    <property type="molecule type" value="Genomic_DNA"/>
</dbReference>
<name>A0A844ZRX3_9SPHN</name>
<evidence type="ECO:0000256" key="1">
    <source>
        <dbReference type="SAM" id="Phobius"/>
    </source>
</evidence>
<feature type="transmembrane region" description="Helical" evidence="1">
    <location>
        <begin position="37"/>
        <end position="57"/>
    </location>
</feature>
<dbReference type="AlphaFoldDB" id="A0A844ZRX3"/>
<dbReference type="OrthoDB" id="7452714at2"/>
<evidence type="ECO:0000313" key="4">
    <source>
        <dbReference type="Proteomes" id="UP000442714"/>
    </source>
</evidence>
<keyword evidence="2" id="KW-0732">Signal</keyword>
<protein>
    <submittedName>
        <fullName evidence="3">Uncharacterized protein</fullName>
    </submittedName>
</protein>
<proteinExistence type="predicted"/>
<keyword evidence="1" id="KW-0472">Membrane</keyword>
<feature type="signal peptide" evidence="2">
    <location>
        <begin position="1"/>
        <end position="27"/>
    </location>
</feature>
<dbReference type="Proteomes" id="UP000442714">
    <property type="component" value="Unassembled WGS sequence"/>
</dbReference>
<keyword evidence="1" id="KW-0812">Transmembrane</keyword>
<keyword evidence="4" id="KW-1185">Reference proteome</keyword>
<dbReference type="RefSeq" id="WP_160604047.1">
    <property type="nucleotide sequence ID" value="NZ_WTYX01000001.1"/>
</dbReference>
<evidence type="ECO:0000313" key="3">
    <source>
        <dbReference type="EMBL" id="MXO90613.1"/>
    </source>
</evidence>
<feature type="chain" id="PRO_5032637349" evidence="2">
    <location>
        <begin position="28"/>
        <end position="179"/>
    </location>
</feature>
<reference evidence="3 4" key="1">
    <citation type="submission" date="2019-12" db="EMBL/GenBank/DDBJ databases">
        <title>Genomic-based taxomic classification of the family Erythrobacteraceae.</title>
        <authorList>
            <person name="Xu L."/>
        </authorList>
    </citation>
    <scope>NUCLEOTIDE SEQUENCE [LARGE SCALE GENOMIC DNA]</scope>
    <source>
        <strain evidence="3 4">KCTC 52763</strain>
    </source>
</reference>
<accession>A0A844ZRX3</accession>
<comment type="caution">
    <text evidence="3">The sequence shown here is derived from an EMBL/GenBank/DDBJ whole genome shotgun (WGS) entry which is preliminary data.</text>
</comment>
<keyword evidence="1" id="KW-1133">Transmembrane helix</keyword>
<evidence type="ECO:0000256" key="2">
    <source>
        <dbReference type="SAM" id="SignalP"/>
    </source>
</evidence>